<dbReference type="STRING" id="629680.SAMN04489751_3026"/>
<reference evidence="10" key="1">
    <citation type="submission" date="2016-10" db="EMBL/GenBank/DDBJ databases">
        <authorList>
            <person name="Varghese N."/>
            <person name="Submissions S."/>
        </authorList>
    </citation>
    <scope>NUCLEOTIDE SEQUENCE [LARGE SCALE GENOMIC DNA]</scope>
    <source>
        <strain evidence="10">DSM 22082</strain>
    </source>
</reference>
<feature type="transmembrane region" description="Helical" evidence="7">
    <location>
        <begin position="240"/>
        <end position="261"/>
    </location>
</feature>
<dbReference type="AlphaFoldDB" id="A0A1H1VIK9"/>
<organism evidence="10 11">
    <name type="scientific">Brevibacterium sandarakinum</name>
    <dbReference type="NCBI Taxonomy" id="629680"/>
    <lineage>
        <taxon>Bacteria</taxon>
        <taxon>Bacillati</taxon>
        <taxon>Actinomycetota</taxon>
        <taxon>Actinomycetes</taxon>
        <taxon>Micrococcales</taxon>
        <taxon>Brevibacteriaceae</taxon>
        <taxon>Brevibacterium</taxon>
    </lineage>
</organism>
<sequence>MSTPDTTESAGAADPARADSAAATDSAVAANPGGTGPGDADRSRQKASAQRRPGQRRIGKVLLGLLAWLTGLLFVSPLLWMLLTSLHAETDASTNPPSFFAPLTLESYSNFFGGSSGASPWPYLINSAVAAIVSTLIVLALSTMAAYSLAIRRIKRWSDVLFFLLSTKMLPMVAGLLPVYLVAQMFGILDTWLLLIIIYSAMNMPIAVWMMRSFLAEVPIEVLEAAELDGARLPRVFMKILLPLTAPGLAATALICFIFSWNELLFANVLTSTAAATAPVFLTSFVTSQGLFLSQVCAASLIISVPVLVAGIAAQDKLVQGLSMGAVK</sequence>
<feature type="compositionally biased region" description="Low complexity" evidence="8">
    <location>
        <begin position="9"/>
        <end position="30"/>
    </location>
</feature>
<feature type="transmembrane region" description="Helical" evidence="7">
    <location>
        <begin position="61"/>
        <end position="83"/>
    </location>
</feature>
<dbReference type="Gene3D" id="1.10.3720.10">
    <property type="entry name" value="MetI-like"/>
    <property type="match status" value="1"/>
</dbReference>
<feature type="domain" description="ABC transmembrane type-1" evidence="9">
    <location>
        <begin position="124"/>
        <end position="314"/>
    </location>
</feature>
<dbReference type="SUPFAM" id="SSF161098">
    <property type="entry name" value="MetI-like"/>
    <property type="match status" value="1"/>
</dbReference>
<keyword evidence="11" id="KW-1185">Reference proteome</keyword>
<feature type="transmembrane region" description="Helical" evidence="7">
    <location>
        <begin position="192"/>
        <end position="211"/>
    </location>
</feature>
<evidence type="ECO:0000256" key="7">
    <source>
        <dbReference type="RuleBase" id="RU363032"/>
    </source>
</evidence>
<keyword evidence="2 7" id="KW-0813">Transport</keyword>
<keyword evidence="5 7" id="KW-1133">Transmembrane helix</keyword>
<evidence type="ECO:0000256" key="5">
    <source>
        <dbReference type="ARBA" id="ARBA00022989"/>
    </source>
</evidence>
<keyword evidence="6 7" id="KW-0472">Membrane</keyword>
<evidence type="ECO:0000259" key="9">
    <source>
        <dbReference type="PROSITE" id="PS50928"/>
    </source>
</evidence>
<evidence type="ECO:0000256" key="1">
    <source>
        <dbReference type="ARBA" id="ARBA00004651"/>
    </source>
</evidence>
<evidence type="ECO:0000313" key="10">
    <source>
        <dbReference type="EMBL" id="SDS84708.1"/>
    </source>
</evidence>
<dbReference type="Proteomes" id="UP000199700">
    <property type="component" value="Chromosome"/>
</dbReference>
<dbReference type="PROSITE" id="PS50928">
    <property type="entry name" value="ABC_TM1"/>
    <property type="match status" value="1"/>
</dbReference>
<accession>A0A1H1VIK9</accession>
<keyword evidence="3" id="KW-1003">Cell membrane</keyword>
<dbReference type="PANTHER" id="PTHR32243:SF52">
    <property type="entry name" value="ABC TRANSPORTER PERMEASE PROTEIN"/>
    <property type="match status" value="1"/>
</dbReference>
<feature type="region of interest" description="Disordered" evidence="8">
    <location>
        <begin position="1"/>
        <end position="53"/>
    </location>
</feature>
<dbReference type="GO" id="GO:0005886">
    <property type="term" value="C:plasma membrane"/>
    <property type="evidence" value="ECO:0007669"/>
    <property type="project" value="UniProtKB-SubCell"/>
</dbReference>
<dbReference type="Pfam" id="PF00528">
    <property type="entry name" value="BPD_transp_1"/>
    <property type="match status" value="1"/>
</dbReference>
<comment type="similarity">
    <text evidence="7">Belongs to the binding-protein-dependent transport system permease family.</text>
</comment>
<dbReference type="InterPro" id="IPR050901">
    <property type="entry name" value="BP-dep_ABC_trans_perm"/>
</dbReference>
<evidence type="ECO:0000256" key="2">
    <source>
        <dbReference type="ARBA" id="ARBA00022448"/>
    </source>
</evidence>
<name>A0A1H1VIK9_BRESA</name>
<feature type="transmembrane region" description="Helical" evidence="7">
    <location>
        <begin position="123"/>
        <end position="149"/>
    </location>
</feature>
<evidence type="ECO:0000256" key="6">
    <source>
        <dbReference type="ARBA" id="ARBA00023136"/>
    </source>
</evidence>
<evidence type="ECO:0000256" key="3">
    <source>
        <dbReference type="ARBA" id="ARBA00022475"/>
    </source>
</evidence>
<evidence type="ECO:0000256" key="8">
    <source>
        <dbReference type="SAM" id="MobiDB-lite"/>
    </source>
</evidence>
<keyword evidence="4 7" id="KW-0812">Transmembrane</keyword>
<dbReference type="EMBL" id="LT629739">
    <property type="protein sequence ID" value="SDS84708.1"/>
    <property type="molecule type" value="Genomic_DNA"/>
</dbReference>
<evidence type="ECO:0000313" key="11">
    <source>
        <dbReference type="Proteomes" id="UP000199700"/>
    </source>
</evidence>
<protein>
    <submittedName>
        <fullName evidence="10">Carbohydrate ABC transporter membrane protein 2, CUT1 family</fullName>
    </submittedName>
</protein>
<dbReference type="RefSeq" id="WP_092106804.1">
    <property type="nucleotide sequence ID" value="NZ_LT629739.1"/>
</dbReference>
<dbReference type="InterPro" id="IPR000515">
    <property type="entry name" value="MetI-like"/>
</dbReference>
<dbReference type="GO" id="GO:0055085">
    <property type="term" value="P:transmembrane transport"/>
    <property type="evidence" value="ECO:0007669"/>
    <property type="project" value="InterPro"/>
</dbReference>
<feature type="transmembrane region" description="Helical" evidence="7">
    <location>
        <begin position="161"/>
        <end position="186"/>
    </location>
</feature>
<dbReference type="PANTHER" id="PTHR32243">
    <property type="entry name" value="MALTOSE TRANSPORT SYSTEM PERMEASE-RELATED"/>
    <property type="match status" value="1"/>
</dbReference>
<dbReference type="CDD" id="cd06261">
    <property type="entry name" value="TM_PBP2"/>
    <property type="match status" value="1"/>
</dbReference>
<dbReference type="OrthoDB" id="9794684at2"/>
<gene>
    <name evidence="10" type="ORF">SAMN04489751_3026</name>
</gene>
<evidence type="ECO:0000256" key="4">
    <source>
        <dbReference type="ARBA" id="ARBA00022692"/>
    </source>
</evidence>
<feature type="transmembrane region" description="Helical" evidence="7">
    <location>
        <begin position="292"/>
        <end position="314"/>
    </location>
</feature>
<proteinExistence type="inferred from homology"/>
<dbReference type="InterPro" id="IPR035906">
    <property type="entry name" value="MetI-like_sf"/>
</dbReference>
<comment type="subcellular location">
    <subcellularLocation>
        <location evidence="1 7">Cell membrane</location>
        <topology evidence="1 7">Multi-pass membrane protein</topology>
    </subcellularLocation>
</comment>